<feature type="binding site" description="distal binding residue" evidence="5">
    <location>
        <position position="106"/>
    </location>
    <ligand>
        <name>heme</name>
        <dbReference type="ChEBI" id="CHEBI:30413"/>
    </ligand>
    <ligandPart>
        <name>Fe</name>
        <dbReference type="ChEBI" id="CHEBI:18248"/>
    </ligandPart>
</feature>
<accession>A0A944MD61</accession>
<keyword evidence="3 5" id="KW-0479">Metal-binding</keyword>
<dbReference type="InterPro" id="IPR009050">
    <property type="entry name" value="Globin-like_sf"/>
</dbReference>
<organism evidence="7 8">
    <name type="scientific">Candidatus Thiodiazotropha taylori</name>
    <dbReference type="NCBI Taxonomy" id="2792791"/>
    <lineage>
        <taxon>Bacteria</taxon>
        <taxon>Pseudomonadati</taxon>
        <taxon>Pseudomonadota</taxon>
        <taxon>Gammaproteobacteria</taxon>
        <taxon>Chromatiales</taxon>
        <taxon>Sedimenticolaceae</taxon>
        <taxon>Candidatus Thiodiazotropha</taxon>
    </lineage>
</organism>
<comment type="caution">
    <text evidence="7">The sequence shown here is derived from an EMBL/GenBank/DDBJ whole genome shotgun (WGS) entry which is preliminary data.</text>
</comment>
<name>A0A944MD61_9GAMM</name>
<reference evidence="7 8" key="1">
    <citation type="submission" date="2021-05" db="EMBL/GenBank/DDBJ databases">
        <title>Genetic and Functional Diversity in Clade A Lucinid endosymbionts from the Bahamas.</title>
        <authorList>
            <person name="Giani N.M."/>
            <person name="Engel A.S."/>
            <person name="Campbell B.J."/>
        </authorList>
    </citation>
    <scope>NUCLEOTIDE SEQUENCE [LARGE SCALE GENOMIC DNA]</scope>
    <source>
        <strain evidence="7">LUC16012Gg_MoonRockCtena</strain>
    </source>
</reference>
<evidence type="ECO:0000256" key="2">
    <source>
        <dbReference type="ARBA" id="ARBA00022617"/>
    </source>
</evidence>
<dbReference type="GO" id="GO:0019825">
    <property type="term" value="F:oxygen binding"/>
    <property type="evidence" value="ECO:0007669"/>
    <property type="project" value="InterPro"/>
</dbReference>
<dbReference type="InterPro" id="IPR001486">
    <property type="entry name" value="Hemoglobin_trunc"/>
</dbReference>
<proteinExistence type="predicted"/>
<feature type="signal peptide" evidence="6">
    <location>
        <begin position="1"/>
        <end position="27"/>
    </location>
</feature>
<keyword evidence="6" id="KW-0732">Signal</keyword>
<dbReference type="EMBL" id="JAHHGM010000005">
    <property type="protein sequence ID" value="MBT2988830.1"/>
    <property type="molecule type" value="Genomic_DNA"/>
</dbReference>
<dbReference type="Proteomes" id="UP000770889">
    <property type="component" value="Unassembled WGS sequence"/>
</dbReference>
<gene>
    <name evidence="7" type="ORF">KME65_07675</name>
</gene>
<dbReference type="AlphaFoldDB" id="A0A944MD61"/>
<protein>
    <submittedName>
        <fullName evidence="7">Group 1 truncated hemoglobin</fullName>
    </submittedName>
</protein>
<evidence type="ECO:0000256" key="5">
    <source>
        <dbReference type="PIRSR" id="PIRSR601486-1"/>
    </source>
</evidence>
<feature type="chain" id="PRO_5037397267" evidence="6">
    <location>
        <begin position="28"/>
        <end position="155"/>
    </location>
</feature>
<keyword evidence="2 5" id="KW-0349">Heme</keyword>
<dbReference type="GO" id="GO:0046872">
    <property type="term" value="F:metal ion binding"/>
    <property type="evidence" value="ECO:0007669"/>
    <property type="project" value="UniProtKB-KW"/>
</dbReference>
<dbReference type="Pfam" id="PF01152">
    <property type="entry name" value="Bac_globin"/>
    <property type="match status" value="1"/>
</dbReference>
<dbReference type="GO" id="GO:0020037">
    <property type="term" value="F:heme binding"/>
    <property type="evidence" value="ECO:0007669"/>
    <property type="project" value="InterPro"/>
</dbReference>
<evidence type="ECO:0000256" key="3">
    <source>
        <dbReference type="ARBA" id="ARBA00022723"/>
    </source>
</evidence>
<evidence type="ECO:0000256" key="1">
    <source>
        <dbReference type="ARBA" id="ARBA00022448"/>
    </source>
</evidence>
<evidence type="ECO:0000256" key="6">
    <source>
        <dbReference type="SAM" id="SignalP"/>
    </source>
</evidence>
<keyword evidence="4 5" id="KW-0408">Iron</keyword>
<dbReference type="Gene3D" id="1.10.490.10">
    <property type="entry name" value="Globins"/>
    <property type="match status" value="1"/>
</dbReference>
<evidence type="ECO:0000313" key="8">
    <source>
        <dbReference type="Proteomes" id="UP000770889"/>
    </source>
</evidence>
<evidence type="ECO:0000256" key="4">
    <source>
        <dbReference type="ARBA" id="ARBA00023004"/>
    </source>
</evidence>
<sequence length="155" mass="17328">MNICFHKFAINSLFPLLLVIASPSIVAAGEDQSQASLYERLGGYNAISAVVDDVVVQIAADEKLGRFWAHRGKDGIAREKQLIVDFIVAKAGGSLYYRGREMKLSHEGMQIDEKDWEILIGALKNTLHKFKVPAQESREVLEFFDTTKTDIVEKS</sequence>
<keyword evidence="1" id="KW-0813">Transport</keyword>
<evidence type="ECO:0000313" key="7">
    <source>
        <dbReference type="EMBL" id="MBT2988830.1"/>
    </source>
</evidence>
<dbReference type="SUPFAM" id="SSF46458">
    <property type="entry name" value="Globin-like"/>
    <property type="match status" value="1"/>
</dbReference>
<dbReference type="InterPro" id="IPR012292">
    <property type="entry name" value="Globin/Proto"/>
</dbReference>
<dbReference type="CDD" id="cd00454">
    <property type="entry name" value="TrHb1_N"/>
    <property type="match status" value="1"/>
</dbReference>